<reference evidence="2 3" key="1">
    <citation type="submission" date="2019-11" db="EMBL/GenBank/DDBJ databases">
        <title>Identification of a novel strain.</title>
        <authorList>
            <person name="Xu Q."/>
            <person name="Wang G."/>
        </authorList>
    </citation>
    <scope>NUCLEOTIDE SEQUENCE [LARGE SCALE GENOMIC DNA]</scope>
    <source>
        <strain evidence="3">xq</strain>
    </source>
</reference>
<evidence type="ECO:0000313" key="3">
    <source>
        <dbReference type="Proteomes" id="UP000440694"/>
    </source>
</evidence>
<sequence length="152" mass="15918">MPRVPVSLGGAVVVYLLAMAGLSLFALKLSSVVAGKAIALGVPYLLDKDPRRPSRVEQRHIEVALAVPPMPVAKVAALQEPGVASGVLAAQLDSAEAEGSRVEIAALGEATTLRREGSRKLRLRRLAYRAATRPAAADAFNRSFGVLPIASN</sequence>
<evidence type="ECO:0000256" key="1">
    <source>
        <dbReference type="SAM" id="Phobius"/>
    </source>
</evidence>
<keyword evidence="1" id="KW-0812">Transmembrane</keyword>
<dbReference type="Proteomes" id="UP000440694">
    <property type="component" value="Unassembled WGS sequence"/>
</dbReference>
<keyword evidence="1" id="KW-0472">Membrane</keyword>
<comment type="caution">
    <text evidence="2">The sequence shown here is derived from an EMBL/GenBank/DDBJ whole genome shotgun (WGS) entry which is preliminary data.</text>
</comment>
<accession>A0A6I3KDE9</accession>
<protein>
    <submittedName>
        <fullName evidence="2">Uncharacterized protein</fullName>
    </submittedName>
</protein>
<proteinExistence type="predicted"/>
<feature type="transmembrane region" description="Helical" evidence="1">
    <location>
        <begin position="6"/>
        <end position="27"/>
    </location>
</feature>
<dbReference type="EMBL" id="WMBQ01000001">
    <property type="protein sequence ID" value="MTD93515.1"/>
    <property type="molecule type" value="Genomic_DNA"/>
</dbReference>
<gene>
    <name evidence="2" type="ORF">GIW81_04100</name>
</gene>
<dbReference type="RefSeq" id="WP_154738047.1">
    <property type="nucleotide sequence ID" value="NZ_WMBQ01000001.1"/>
</dbReference>
<keyword evidence="3" id="KW-1185">Reference proteome</keyword>
<evidence type="ECO:0000313" key="2">
    <source>
        <dbReference type="EMBL" id="MTD93515.1"/>
    </source>
</evidence>
<keyword evidence="1" id="KW-1133">Transmembrane helix</keyword>
<dbReference type="AlphaFoldDB" id="A0A6I3KDE9"/>
<name>A0A6I3KDE9_9HYPH</name>
<organism evidence="2 3">
    <name type="scientific">Hyphomicrobium album</name>
    <dbReference type="NCBI Taxonomy" id="2665159"/>
    <lineage>
        <taxon>Bacteria</taxon>
        <taxon>Pseudomonadati</taxon>
        <taxon>Pseudomonadota</taxon>
        <taxon>Alphaproteobacteria</taxon>
        <taxon>Hyphomicrobiales</taxon>
        <taxon>Hyphomicrobiaceae</taxon>
        <taxon>Hyphomicrobium</taxon>
    </lineage>
</organism>